<dbReference type="EMBL" id="QFYQ01000001">
    <property type="protein sequence ID" value="RAK55967.1"/>
    <property type="molecule type" value="Genomic_DNA"/>
</dbReference>
<evidence type="ECO:0000313" key="1">
    <source>
        <dbReference type="EMBL" id="RAK55967.1"/>
    </source>
</evidence>
<comment type="caution">
    <text evidence="1">The sequence shown here is derived from an EMBL/GenBank/DDBJ whole genome shotgun (WGS) entry which is preliminary data.</text>
</comment>
<keyword evidence="2" id="KW-1185">Reference proteome</keyword>
<accession>A0A328AN37</accession>
<proteinExistence type="predicted"/>
<reference evidence="2" key="1">
    <citation type="submission" date="2018-05" db="EMBL/GenBank/DDBJ databases">
        <authorList>
            <person name="Li X."/>
        </authorList>
    </citation>
    <scope>NUCLEOTIDE SEQUENCE [LARGE SCALE GENOMIC DNA]</scope>
    <source>
        <strain evidence="2">LX32</strain>
    </source>
</reference>
<name>A0A328AN37_9CAUL</name>
<sequence length="127" mass="13965">MHHLNLPAGASARFSATARPESGHHRWDVRVFDASNAAPRLAYGSHIGGRDLDQRVEIPPQAMDCRLEIRSSHETATGWSDDRATCLDDTPDRLLIGFCDPARPGAQRDDVLLGFAFSKAAVDQKKE</sequence>
<organism evidence="1 2">
    <name type="scientific">Phenylobacterium soli</name>
    <dbReference type="NCBI Taxonomy" id="2170551"/>
    <lineage>
        <taxon>Bacteria</taxon>
        <taxon>Pseudomonadati</taxon>
        <taxon>Pseudomonadota</taxon>
        <taxon>Alphaproteobacteria</taxon>
        <taxon>Caulobacterales</taxon>
        <taxon>Caulobacteraceae</taxon>
        <taxon>Phenylobacterium</taxon>
    </lineage>
</organism>
<evidence type="ECO:0000313" key="2">
    <source>
        <dbReference type="Proteomes" id="UP000249254"/>
    </source>
</evidence>
<protein>
    <submittedName>
        <fullName evidence="1">Uncharacterized protein</fullName>
    </submittedName>
</protein>
<dbReference type="Proteomes" id="UP000249254">
    <property type="component" value="Unassembled WGS sequence"/>
</dbReference>
<gene>
    <name evidence="1" type="ORF">DJ017_16345</name>
</gene>
<dbReference type="AlphaFoldDB" id="A0A328AN37"/>
<dbReference type="RefSeq" id="WP_111529715.1">
    <property type="nucleotide sequence ID" value="NZ_JBHRSG010000003.1"/>
</dbReference>